<gene>
    <name evidence="2" type="ORF">METZ01_LOCUS131772</name>
</gene>
<feature type="transmembrane region" description="Helical" evidence="1">
    <location>
        <begin position="129"/>
        <end position="147"/>
    </location>
</feature>
<protein>
    <recommendedName>
        <fullName evidence="3">EamA domain-containing protein</fullName>
    </recommendedName>
</protein>
<dbReference type="AlphaFoldDB" id="A0A381YPF7"/>
<feature type="transmembrane region" description="Helical" evidence="1">
    <location>
        <begin position="99"/>
        <end position="117"/>
    </location>
</feature>
<name>A0A381YPF7_9ZZZZ</name>
<feature type="transmembrane region" description="Helical" evidence="1">
    <location>
        <begin position="34"/>
        <end position="57"/>
    </location>
</feature>
<organism evidence="2">
    <name type="scientific">marine metagenome</name>
    <dbReference type="NCBI Taxonomy" id="408172"/>
    <lineage>
        <taxon>unclassified sequences</taxon>
        <taxon>metagenomes</taxon>
        <taxon>ecological metagenomes</taxon>
    </lineage>
</organism>
<keyword evidence="1" id="KW-0472">Membrane</keyword>
<dbReference type="EMBL" id="UINC01018727">
    <property type="protein sequence ID" value="SVA78918.1"/>
    <property type="molecule type" value="Genomic_DNA"/>
</dbReference>
<proteinExistence type="predicted"/>
<keyword evidence="1" id="KW-0812">Transmembrane</keyword>
<reference evidence="2" key="1">
    <citation type="submission" date="2018-05" db="EMBL/GenBank/DDBJ databases">
        <authorList>
            <person name="Lanie J.A."/>
            <person name="Ng W.-L."/>
            <person name="Kazmierczak K.M."/>
            <person name="Andrzejewski T.M."/>
            <person name="Davidsen T.M."/>
            <person name="Wayne K.J."/>
            <person name="Tettelin H."/>
            <person name="Glass J.I."/>
            <person name="Rusch D."/>
            <person name="Podicherti R."/>
            <person name="Tsui H.-C.T."/>
            <person name="Winkler M.E."/>
        </authorList>
    </citation>
    <scope>NUCLEOTIDE SEQUENCE</scope>
</reference>
<keyword evidence="1" id="KW-1133">Transmembrane helix</keyword>
<feature type="transmembrane region" description="Helical" evidence="1">
    <location>
        <begin position="69"/>
        <end position="93"/>
    </location>
</feature>
<sequence length="150" mass="15330">MRSWLPFVVLTVLSWGTYIPTLHKGQVALGGSGVHAFLMVGIAYVLVAILVPGTIIARAGSWDLFTSGGVTFTIAAGVLGALGALGIVFALVNGGRPNVVPPLVFAGAPVVSVFVAMLYNPPQNSPSPIFFLGILMAAAGAGLVLAYKPL</sequence>
<evidence type="ECO:0000256" key="1">
    <source>
        <dbReference type="SAM" id="Phobius"/>
    </source>
</evidence>
<accession>A0A381YPF7</accession>
<evidence type="ECO:0008006" key="3">
    <source>
        <dbReference type="Google" id="ProtNLM"/>
    </source>
</evidence>
<evidence type="ECO:0000313" key="2">
    <source>
        <dbReference type="EMBL" id="SVA78918.1"/>
    </source>
</evidence>